<feature type="domain" description="Amidohydrolase-related" evidence="4">
    <location>
        <begin position="59"/>
        <end position="282"/>
    </location>
</feature>
<dbReference type="OrthoDB" id="432010at2759"/>
<name>A0A2J6RSA7_HYAVF</name>
<protein>
    <submittedName>
        <fullName evidence="5">Amidohydrolase 2</fullName>
    </submittedName>
</protein>
<gene>
    <name evidence="5" type="ORF">L207DRAFT_553882</name>
</gene>
<dbReference type="InterPro" id="IPR032465">
    <property type="entry name" value="ACMSD"/>
</dbReference>
<keyword evidence="2 3" id="KW-0456">Lyase</keyword>
<evidence type="ECO:0000313" key="6">
    <source>
        <dbReference type="Proteomes" id="UP000235786"/>
    </source>
</evidence>
<dbReference type="GO" id="GO:0005829">
    <property type="term" value="C:cytosol"/>
    <property type="evidence" value="ECO:0007669"/>
    <property type="project" value="TreeGrafter"/>
</dbReference>
<evidence type="ECO:0000259" key="4">
    <source>
        <dbReference type="Pfam" id="PF04909"/>
    </source>
</evidence>
<dbReference type="Pfam" id="PF04909">
    <property type="entry name" value="Amidohydro_2"/>
    <property type="match status" value="1"/>
</dbReference>
<dbReference type="PANTHER" id="PTHR21240">
    <property type="entry name" value="2-AMINO-3-CARBOXYLMUCONATE-6-SEMIALDEHYDE DECARBOXYLASE"/>
    <property type="match status" value="1"/>
</dbReference>
<evidence type="ECO:0000256" key="1">
    <source>
        <dbReference type="ARBA" id="ARBA00022793"/>
    </source>
</evidence>
<keyword evidence="5" id="KW-0378">Hydrolase</keyword>
<dbReference type="STRING" id="1149755.A0A2J6RSA7"/>
<comment type="similarity">
    <text evidence="3">Belongs to the metallo-dependent hydrolases superfamily.</text>
</comment>
<dbReference type="PANTHER" id="PTHR21240:SF30">
    <property type="entry name" value="AMIDOHYDROLASE-RELATED DOMAIN-CONTAINING PROTEIN-RELATED"/>
    <property type="match status" value="1"/>
</dbReference>
<keyword evidence="6" id="KW-1185">Reference proteome</keyword>
<sequence>MWKVFPEWKQNLSDHATKRIADMDSGHVSFRSCLTSPGLAVPTRMVALQQTTKWLLPSNRTPRLGGFAVLPLAYPEEAARERELERAVKELGLLGALIDNHLEDMTHYDDERFWTVFAMADNLDVPVYLHPSPPSSEIVQKGFMGNYSIQATFGLSTAAWGWHENILIGHMGEMMPFMLDRIERMPFLKTGGGEEGTTSRKSLKAAWDENIWVTTSGMFSLNPMATLLKTTQIERILYSVDYPFENNEHGWKFIEELERSDVVTQEELEMIVHGNAAELLKLQSKA</sequence>
<dbReference type="SUPFAM" id="SSF51556">
    <property type="entry name" value="Metallo-dependent hydrolases"/>
    <property type="match status" value="1"/>
</dbReference>
<dbReference type="GO" id="GO:0019748">
    <property type="term" value="P:secondary metabolic process"/>
    <property type="evidence" value="ECO:0007669"/>
    <property type="project" value="TreeGrafter"/>
</dbReference>
<keyword evidence="1 3" id="KW-0210">Decarboxylase</keyword>
<dbReference type="GO" id="GO:0016831">
    <property type="term" value="F:carboxy-lyase activity"/>
    <property type="evidence" value="ECO:0007669"/>
    <property type="project" value="UniProtKB-KW"/>
</dbReference>
<organism evidence="5 6">
    <name type="scientific">Hyaloscypha variabilis (strain UAMH 11265 / GT02V1 / F)</name>
    <name type="common">Meliniomyces variabilis</name>
    <dbReference type="NCBI Taxonomy" id="1149755"/>
    <lineage>
        <taxon>Eukaryota</taxon>
        <taxon>Fungi</taxon>
        <taxon>Dikarya</taxon>
        <taxon>Ascomycota</taxon>
        <taxon>Pezizomycotina</taxon>
        <taxon>Leotiomycetes</taxon>
        <taxon>Helotiales</taxon>
        <taxon>Hyaloscyphaceae</taxon>
        <taxon>Hyaloscypha</taxon>
        <taxon>Hyaloscypha variabilis</taxon>
    </lineage>
</organism>
<dbReference type="InterPro" id="IPR006680">
    <property type="entry name" value="Amidohydro-rel"/>
</dbReference>
<dbReference type="GO" id="GO:0016787">
    <property type="term" value="F:hydrolase activity"/>
    <property type="evidence" value="ECO:0007669"/>
    <property type="project" value="UniProtKB-KW"/>
</dbReference>
<dbReference type="InterPro" id="IPR032466">
    <property type="entry name" value="Metal_Hydrolase"/>
</dbReference>
<proteinExistence type="inferred from homology"/>
<accession>A0A2J6RSA7</accession>
<dbReference type="Proteomes" id="UP000235786">
    <property type="component" value="Unassembled WGS sequence"/>
</dbReference>
<dbReference type="AlphaFoldDB" id="A0A2J6RSA7"/>
<evidence type="ECO:0000256" key="2">
    <source>
        <dbReference type="ARBA" id="ARBA00023239"/>
    </source>
</evidence>
<evidence type="ECO:0000256" key="3">
    <source>
        <dbReference type="RuleBase" id="RU366045"/>
    </source>
</evidence>
<reference evidence="5 6" key="1">
    <citation type="submission" date="2016-04" db="EMBL/GenBank/DDBJ databases">
        <title>A degradative enzymes factory behind the ericoid mycorrhizal symbiosis.</title>
        <authorList>
            <consortium name="DOE Joint Genome Institute"/>
            <person name="Martino E."/>
            <person name="Morin E."/>
            <person name="Grelet G."/>
            <person name="Kuo A."/>
            <person name="Kohler A."/>
            <person name="Daghino S."/>
            <person name="Barry K."/>
            <person name="Choi C."/>
            <person name="Cichocki N."/>
            <person name="Clum A."/>
            <person name="Copeland A."/>
            <person name="Hainaut M."/>
            <person name="Haridas S."/>
            <person name="Labutti K."/>
            <person name="Lindquist E."/>
            <person name="Lipzen A."/>
            <person name="Khouja H.-R."/>
            <person name="Murat C."/>
            <person name="Ohm R."/>
            <person name="Olson A."/>
            <person name="Spatafora J."/>
            <person name="Veneault-Fourrey C."/>
            <person name="Henrissat B."/>
            <person name="Grigoriev I."/>
            <person name="Martin F."/>
            <person name="Perotto S."/>
        </authorList>
    </citation>
    <scope>NUCLEOTIDE SEQUENCE [LARGE SCALE GENOMIC DNA]</scope>
    <source>
        <strain evidence="5 6">F</strain>
    </source>
</reference>
<dbReference type="Gene3D" id="3.20.20.140">
    <property type="entry name" value="Metal-dependent hydrolases"/>
    <property type="match status" value="1"/>
</dbReference>
<evidence type="ECO:0000313" key="5">
    <source>
        <dbReference type="EMBL" id="PMD41397.1"/>
    </source>
</evidence>
<dbReference type="EMBL" id="KZ613944">
    <property type="protein sequence ID" value="PMD41397.1"/>
    <property type="molecule type" value="Genomic_DNA"/>
</dbReference>